<evidence type="ECO:0000313" key="7">
    <source>
        <dbReference type="EMBL" id="MFB5192878.1"/>
    </source>
</evidence>
<comment type="subcellular location">
    <subcellularLocation>
        <location evidence="4">Secreted</location>
    </subcellularLocation>
    <subcellularLocation>
        <location evidence="4">Bacterial flagellum</location>
    </subcellularLocation>
</comment>
<feature type="domain" description="Flagellin N-terminal" evidence="5">
    <location>
        <begin position="5"/>
        <end position="141"/>
    </location>
</feature>
<dbReference type="EMBL" id="JBDXSU010000030">
    <property type="protein sequence ID" value="MFB5192878.1"/>
    <property type="molecule type" value="Genomic_DNA"/>
</dbReference>
<dbReference type="InterPro" id="IPR001029">
    <property type="entry name" value="Flagellin_N"/>
</dbReference>
<dbReference type="Proteomes" id="UP001579974">
    <property type="component" value="Unassembled WGS sequence"/>
</dbReference>
<dbReference type="Pfam" id="PF00700">
    <property type="entry name" value="Flagellin_C"/>
    <property type="match status" value="1"/>
</dbReference>
<evidence type="ECO:0000256" key="4">
    <source>
        <dbReference type="RuleBase" id="RU362073"/>
    </source>
</evidence>
<keyword evidence="8" id="KW-1185">Reference proteome</keyword>
<evidence type="ECO:0000256" key="3">
    <source>
        <dbReference type="ARBA" id="ARBA00023143"/>
    </source>
</evidence>
<sequence>MSMTIGHNLGAMNALSALNSNSNALNSALQQLSTGKRINSAADDASGYAISQKMQGQINGLNQASSNAQDGISMIQTASGALSQTTSILQQMRQLAVQASNSTATNADRADLQTEFNQLASQINNISNTTQFNTQNLLSGNGQENLSTTGLVTAGTLGAGTAGVAASTTQASDEEKITGAAAAGDTFTATINGQQLQVTFAANNSSYNDDAITSSSGNAATINLPSGSETANNTASDIANALTTMISQNSTLKGQYTAVADSSGNVTIQAVKGGQFDGAAGSIAVAAAGTGIAMSNVATGTKAGANNAATQASNTVADFSSITTAAETSALVGKGFTINGQEIQFYNADNGPYTGTGIGVNLSDAIAAPGSLAVANAIVSQVGSQLNGVTLSNSSGALVATAIQGGTSGNSISFSDGGSQQDFEATFQIGANSGQTMSVNIGDASAKSLGITSSAGTAGYSSTDNVNNGTNSTNVEAALDITTTSNADSAINTIDNAIQTVTTEQSNLGAVQNRLTSTISNLSSTSQNLTTAESGITDTDMASEMATFTQDNVLQQAAVSMLAQANQQPQLVLKLLG</sequence>
<keyword evidence="7" id="KW-0966">Cell projection</keyword>
<evidence type="ECO:0000313" key="8">
    <source>
        <dbReference type="Proteomes" id="UP001579974"/>
    </source>
</evidence>
<evidence type="ECO:0000256" key="2">
    <source>
        <dbReference type="ARBA" id="ARBA00020110"/>
    </source>
</evidence>
<evidence type="ECO:0000256" key="1">
    <source>
        <dbReference type="ARBA" id="ARBA00005709"/>
    </source>
</evidence>
<proteinExistence type="inferred from homology"/>
<dbReference type="Gene3D" id="1.20.1330.10">
    <property type="entry name" value="f41 fragment of flagellin, N-terminal domain"/>
    <property type="match status" value="2"/>
</dbReference>
<comment type="caution">
    <text evidence="7">The sequence shown here is derived from an EMBL/GenBank/DDBJ whole genome shotgun (WGS) entry which is preliminary data.</text>
</comment>
<dbReference type="RefSeq" id="WP_275475169.1">
    <property type="nucleotide sequence ID" value="NZ_CP162940.1"/>
</dbReference>
<keyword evidence="7" id="KW-0282">Flagellum</keyword>
<keyword evidence="4" id="KW-0964">Secreted</keyword>
<dbReference type="PANTHER" id="PTHR42792:SF2">
    <property type="entry name" value="FLAGELLIN"/>
    <property type="match status" value="1"/>
</dbReference>
<evidence type="ECO:0000259" key="6">
    <source>
        <dbReference type="Pfam" id="PF00700"/>
    </source>
</evidence>
<name>A0ABV5AKS0_9BACL</name>
<evidence type="ECO:0000259" key="5">
    <source>
        <dbReference type="Pfam" id="PF00669"/>
    </source>
</evidence>
<comment type="function">
    <text evidence="4">Flagellin is the subunit protein which polymerizes to form the filaments of bacterial flagella.</text>
</comment>
<organism evidence="7 8">
    <name type="scientific">Alicyclobacillus fastidiosus</name>
    <dbReference type="NCBI Taxonomy" id="392011"/>
    <lineage>
        <taxon>Bacteria</taxon>
        <taxon>Bacillati</taxon>
        <taxon>Bacillota</taxon>
        <taxon>Bacilli</taxon>
        <taxon>Bacillales</taxon>
        <taxon>Alicyclobacillaceae</taxon>
        <taxon>Alicyclobacillus</taxon>
    </lineage>
</organism>
<dbReference type="Pfam" id="PF00669">
    <property type="entry name" value="Flagellin_N"/>
    <property type="match status" value="1"/>
</dbReference>
<dbReference type="SUPFAM" id="SSF64518">
    <property type="entry name" value="Phase 1 flagellin"/>
    <property type="match status" value="1"/>
</dbReference>
<dbReference type="InterPro" id="IPR046358">
    <property type="entry name" value="Flagellin_C"/>
</dbReference>
<keyword evidence="7" id="KW-0969">Cilium</keyword>
<reference evidence="7 8" key="1">
    <citation type="journal article" date="2024" name="Int. J. Mol. Sci.">
        <title>Exploration of Alicyclobacillus spp. Genome in Search of Antibiotic Resistance.</title>
        <authorList>
            <person name="Bucka-Kolendo J."/>
            <person name="Kiousi D.E."/>
            <person name="Dekowska A."/>
            <person name="Mikolajczuk-Szczyrba A."/>
            <person name="Karadedos D.M."/>
            <person name="Michael P."/>
            <person name="Galanis A."/>
            <person name="Sokolowska B."/>
        </authorList>
    </citation>
    <scope>NUCLEOTIDE SEQUENCE [LARGE SCALE GENOMIC DNA]</scope>
    <source>
        <strain evidence="7 8">KKP 3000</strain>
    </source>
</reference>
<feature type="domain" description="Flagellin C-terminal" evidence="6">
    <location>
        <begin position="492"/>
        <end position="576"/>
    </location>
</feature>
<accession>A0ABV5AKS0</accession>
<dbReference type="PANTHER" id="PTHR42792">
    <property type="entry name" value="FLAGELLIN"/>
    <property type="match status" value="1"/>
</dbReference>
<dbReference type="Gene3D" id="3.30.70.2120">
    <property type="match status" value="1"/>
</dbReference>
<dbReference type="PRINTS" id="PR00207">
    <property type="entry name" value="FLAGELLIN"/>
</dbReference>
<comment type="similarity">
    <text evidence="1 4">Belongs to the bacterial flagellin family.</text>
</comment>
<keyword evidence="3 4" id="KW-0975">Bacterial flagellum</keyword>
<protein>
    <recommendedName>
        <fullName evidence="2 4">Flagellin</fullName>
    </recommendedName>
</protein>
<dbReference type="InterPro" id="IPR001492">
    <property type="entry name" value="Flagellin"/>
</dbReference>
<gene>
    <name evidence="7" type="ORF">KKP3000_002468</name>
</gene>